<organism evidence="1 2">
    <name type="scientific">Serratia aquatilis</name>
    <dbReference type="NCBI Taxonomy" id="1737515"/>
    <lineage>
        <taxon>Bacteria</taxon>
        <taxon>Pseudomonadati</taxon>
        <taxon>Pseudomonadota</taxon>
        <taxon>Gammaproteobacteria</taxon>
        <taxon>Enterobacterales</taxon>
        <taxon>Yersiniaceae</taxon>
        <taxon>Serratia</taxon>
    </lineage>
</organism>
<accession>A0ABV6EBD3</accession>
<dbReference type="Proteomes" id="UP001589792">
    <property type="component" value="Unassembled WGS sequence"/>
</dbReference>
<proteinExistence type="predicted"/>
<name>A0ABV6EBD3_9GAMM</name>
<evidence type="ECO:0000313" key="2">
    <source>
        <dbReference type="Proteomes" id="UP001589792"/>
    </source>
</evidence>
<dbReference type="RefSeq" id="WP_380674021.1">
    <property type="nucleotide sequence ID" value="NZ_CP173186.1"/>
</dbReference>
<sequence>MSNLIDRTPRSAEEVAFQCLALTHAALFSNQQAVRETLLFILLDRVDTLYEMLPEQCAACSEPATE</sequence>
<evidence type="ECO:0008006" key="3">
    <source>
        <dbReference type="Google" id="ProtNLM"/>
    </source>
</evidence>
<dbReference type="EMBL" id="JBHLXG010000005">
    <property type="protein sequence ID" value="MFC0226322.1"/>
    <property type="molecule type" value="Genomic_DNA"/>
</dbReference>
<protein>
    <recommendedName>
        <fullName evidence="3">Prophage protein</fullName>
    </recommendedName>
</protein>
<gene>
    <name evidence="1" type="ORF">ACFFJ3_07380</name>
</gene>
<evidence type="ECO:0000313" key="1">
    <source>
        <dbReference type="EMBL" id="MFC0226322.1"/>
    </source>
</evidence>
<comment type="caution">
    <text evidence="1">The sequence shown here is derived from an EMBL/GenBank/DDBJ whole genome shotgun (WGS) entry which is preliminary data.</text>
</comment>
<reference evidence="1 2" key="1">
    <citation type="submission" date="2024-09" db="EMBL/GenBank/DDBJ databases">
        <authorList>
            <person name="Sun Q."/>
            <person name="Mori K."/>
        </authorList>
    </citation>
    <scope>NUCLEOTIDE SEQUENCE [LARGE SCALE GENOMIC DNA]</scope>
    <source>
        <strain evidence="1 2">CCM 8626</strain>
    </source>
</reference>
<keyword evidence="2" id="KW-1185">Reference proteome</keyword>